<keyword evidence="2" id="KW-1185">Reference proteome</keyword>
<reference evidence="1" key="1">
    <citation type="submission" date="2019-04" db="EMBL/GenBank/DDBJ databases">
        <title>Microbes associate with the intestines of laboratory mice.</title>
        <authorList>
            <person name="Navarre W."/>
            <person name="Wong E."/>
            <person name="Huang K."/>
            <person name="Tropini C."/>
            <person name="Ng K."/>
            <person name="Yu B."/>
        </authorList>
    </citation>
    <scope>NUCLEOTIDE SEQUENCE</scope>
    <source>
        <strain evidence="1">NM04_E33</strain>
    </source>
</reference>
<organism evidence="1 2">
    <name type="scientific">Lepagella muris</name>
    <dbReference type="NCBI Taxonomy" id="3032870"/>
    <lineage>
        <taxon>Bacteria</taxon>
        <taxon>Pseudomonadati</taxon>
        <taxon>Bacteroidota</taxon>
        <taxon>Bacteroidia</taxon>
        <taxon>Bacteroidales</taxon>
        <taxon>Muribaculaceae</taxon>
        <taxon>Lepagella</taxon>
    </lineage>
</organism>
<sequence>MFNSKTKFSLISSALAVIATSAIAIACTSQEDIPESSASIVENNTMLNDTILIETDAPLIQKSNMGSVSVKTYNLIQSLSGSTTRSDATPEVYYLYDDMTEKSGYAIANPNVANGWIFECSGRGKEDPVIILFEQIEPNKFVTKDKEGNILRYFTYNPEKRELWTYNNMTRG</sequence>
<protein>
    <submittedName>
        <fullName evidence="1">Uncharacterized protein</fullName>
    </submittedName>
</protein>
<feature type="non-terminal residue" evidence="1">
    <location>
        <position position="172"/>
    </location>
</feature>
<comment type="caution">
    <text evidence="1">The sequence shown here is derived from an EMBL/GenBank/DDBJ whole genome shotgun (WGS) entry which is preliminary data.</text>
</comment>
<gene>
    <name evidence="1" type="ORF">E5331_20005</name>
</gene>
<name>A0AC61RCD3_9BACT</name>
<evidence type="ECO:0000313" key="2">
    <source>
        <dbReference type="Proteomes" id="UP000306319"/>
    </source>
</evidence>
<evidence type="ECO:0000313" key="1">
    <source>
        <dbReference type="EMBL" id="TGY74920.1"/>
    </source>
</evidence>
<dbReference type="EMBL" id="SRYB01000070">
    <property type="protein sequence ID" value="TGY74920.1"/>
    <property type="molecule type" value="Genomic_DNA"/>
</dbReference>
<accession>A0AC61RCD3</accession>
<dbReference type="Proteomes" id="UP000306319">
    <property type="component" value="Unassembled WGS sequence"/>
</dbReference>
<proteinExistence type="predicted"/>